<dbReference type="InterPro" id="IPR018750">
    <property type="entry name" value="DUF2306_membrane"/>
</dbReference>
<evidence type="ECO:0000313" key="3">
    <source>
        <dbReference type="Proteomes" id="UP000184212"/>
    </source>
</evidence>
<feature type="transmembrane region" description="Helical" evidence="1">
    <location>
        <begin position="158"/>
        <end position="182"/>
    </location>
</feature>
<dbReference type="Pfam" id="PF10067">
    <property type="entry name" value="DUF2306"/>
    <property type="match status" value="1"/>
</dbReference>
<dbReference type="OrthoDB" id="195502at2"/>
<evidence type="ECO:0000313" key="2">
    <source>
        <dbReference type="EMBL" id="SHG82254.1"/>
    </source>
</evidence>
<dbReference type="Proteomes" id="UP000184212">
    <property type="component" value="Unassembled WGS sequence"/>
</dbReference>
<name>A0A1M5MY46_9BACT</name>
<accession>A0A1M5MY46</accession>
<feature type="transmembrane region" description="Helical" evidence="1">
    <location>
        <begin position="118"/>
        <end position="137"/>
    </location>
</feature>
<dbReference type="EMBL" id="FQWQ01000001">
    <property type="protein sequence ID" value="SHG82254.1"/>
    <property type="molecule type" value="Genomic_DNA"/>
</dbReference>
<keyword evidence="3" id="KW-1185">Reference proteome</keyword>
<organism evidence="2 3">
    <name type="scientific">Chryseolinea serpens</name>
    <dbReference type="NCBI Taxonomy" id="947013"/>
    <lineage>
        <taxon>Bacteria</taxon>
        <taxon>Pseudomonadati</taxon>
        <taxon>Bacteroidota</taxon>
        <taxon>Cytophagia</taxon>
        <taxon>Cytophagales</taxon>
        <taxon>Fulvivirgaceae</taxon>
        <taxon>Chryseolinea</taxon>
    </lineage>
</organism>
<keyword evidence="1" id="KW-0812">Transmembrane</keyword>
<dbReference type="RefSeq" id="WP_073133279.1">
    <property type="nucleotide sequence ID" value="NZ_FQWQ01000001.1"/>
</dbReference>
<dbReference type="STRING" id="947013.SAMN04488109_2007"/>
<keyword evidence="1" id="KW-1133">Transmembrane helix</keyword>
<feature type="transmembrane region" description="Helical" evidence="1">
    <location>
        <begin position="188"/>
        <end position="208"/>
    </location>
</feature>
<protein>
    <submittedName>
        <fullName evidence="2">Predicted membrane protein</fullName>
    </submittedName>
</protein>
<feature type="transmembrane region" description="Helical" evidence="1">
    <location>
        <begin position="53"/>
        <end position="75"/>
    </location>
</feature>
<keyword evidence="1" id="KW-0472">Membrane</keyword>
<gene>
    <name evidence="2" type="ORF">SAMN04488109_2007</name>
</gene>
<proteinExistence type="predicted"/>
<evidence type="ECO:0000256" key="1">
    <source>
        <dbReference type="SAM" id="Phobius"/>
    </source>
</evidence>
<sequence length="221" mass="25278">MIHRKILSLLPAALLWVPLIFFSLLLSHNAMLYFTHGGEYGILPEKRVAQQDIFWNVAFYIHLPTGVICLLSPIVLFTRRFFKKALDLHQVMGKIYVWVTLTLVCPTGMYLACYAKGGFITQVGFMLQGILLAVFTYRGYQAIAGGDKVGHFHYMIRSYAIASVVLSFRILHILFFLLNVPYQDNYAISQWLGLFGNFLMAELIIFFIEIKKSHSLKSQSI</sequence>
<dbReference type="AlphaFoldDB" id="A0A1M5MY46"/>
<feature type="transmembrane region" description="Helical" evidence="1">
    <location>
        <begin position="95"/>
        <end position="112"/>
    </location>
</feature>
<reference evidence="2 3" key="1">
    <citation type="submission" date="2016-11" db="EMBL/GenBank/DDBJ databases">
        <authorList>
            <person name="Jaros S."/>
            <person name="Januszkiewicz K."/>
            <person name="Wedrychowicz H."/>
        </authorList>
    </citation>
    <scope>NUCLEOTIDE SEQUENCE [LARGE SCALE GENOMIC DNA]</scope>
    <source>
        <strain evidence="2 3">DSM 24574</strain>
    </source>
</reference>